<proteinExistence type="predicted"/>
<evidence type="ECO:0008006" key="4">
    <source>
        <dbReference type="Google" id="ProtNLM"/>
    </source>
</evidence>
<dbReference type="Proteomes" id="UP000342300">
    <property type="component" value="Unassembled WGS sequence"/>
</dbReference>
<evidence type="ECO:0000256" key="1">
    <source>
        <dbReference type="SAM" id="MobiDB-lite"/>
    </source>
</evidence>
<comment type="caution">
    <text evidence="2">The sequence shown here is derived from an EMBL/GenBank/DDBJ whole genome shotgun (WGS) entry which is preliminary data.</text>
</comment>
<protein>
    <recommendedName>
        <fullName evidence="4">DUF3108 domain-containing protein</fullName>
    </recommendedName>
</protein>
<dbReference type="EMBL" id="PDHS01000126">
    <property type="protein sequence ID" value="MQM30052.1"/>
    <property type="molecule type" value="Genomic_DNA"/>
</dbReference>
<sequence length="350" mass="37030">MPMALLIAVAASLGVHALLLFAPEFDLPPFPEPPPLRAELKPAPAIETPLEPPPKAALTAASKGPAKHRQARAAARPPKPAPVLQAHASPLAVAAPGIDSPPSTAPAIDPPPSTAPAAAAIGPLALATPSAAAAGMPDASRLPARGTIRYRVDRGDQGFMIGQSTHDWVVVDGVYRITAVTETNGLVALFKPFRIELESRGTVTAAGLVPERFSSRREGRATGEQAEFDWQQMQVHVGQRPPQALSTGAQDLLSFPYQLGLLPDLASGTLMPVATGKKYEQYRFEVVGDEDVETPAGSFRSLHLRVGGVSPTELWLAYDRSLLPVKILHTDHKGAIFVEIATSIELSEEP</sequence>
<feature type="region of interest" description="Disordered" evidence="1">
    <location>
        <begin position="45"/>
        <end position="82"/>
    </location>
</feature>
<dbReference type="AlphaFoldDB" id="A0A6A7RT04"/>
<evidence type="ECO:0000313" key="2">
    <source>
        <dbReference type="EMBL" id="MQM30052.1"/>
    </source>
</evidence>
<dbReference type="Pfam" id="PF11306">
    <property type="entry name" value="DUF3108"/>
    <property type="match status" value="1"/>
</dbReference>
<organism evidence="2 3">
    <name type="scientific">Candidatus Accumulibacter phosphatis</name>
    <dbReference type="NCBI Taxonomy" id="327160"/>
    <lineage>
        <taxon>Bacteria</taxon>
        <taxon>Pseudomonadati</taxon>
        <taxon>Pseudomonadota</taxon>
        <taxon>Betaproteobacteria</taxon>
        <taxon>Candidatus Accumulibacter</taxon>
    </lineage>
</organism>
<gene>
    <name evidence="2" type="ORF">CRU78_05710</name>
</gene>
<accession>A0A6A7RT04</accession>
<evidence type="ECO:0000313" key="3">
    <source>
        <dbReference type="Proteomes" id="UP000342300"/>
    </source>
</evidence>
<dbReference type="InterPro" id="IPR021457">
    <property type="entry name" value="DUF3108"/>
</dbReference>
<reference evidence="2 3" key="1">
    <citation type="submission" date="2017-09" db="EMBL/GenBank/DDBJ databases">
        <title>Metagenomic Analysis Reveals Denitrifying Candidatus Accumulibacter and Flanking Population as a Source of N2O.</title>
        <authorList>
            <person name="Gao H."/>
            <person name="Mao Y."/>
            <person name="Zhao X."/>
            <person name="Liu W.-T."/>
            <person name="Zhang T."/>
            <person name="Wells G."/>
        </authorList>
    </citation>
    <scope>NUCLEOTIDE SEQUENCE [LARGE SCALE GENOMIC DNA]</scope>
    <source>
        <strain evidence="2">CANDO_2_IC</strain>
    </source>
</reference>
<feature type="region of interest" description="Disordered" evidence="1">
    <location>
        <begin position="94"/>
        <end position="116"/>
    </location>
</feature>
<name>A0A6A7RT04_9PROT</name>